<proteinExistence type="predicted"/>
<dbReference type="EMBL" id="BARV01007244">
    <property type="protein sequence ID" value="GAI05246.1"/>
    <property type="molecule type" value="Genomic_DNA"/>
</dbReference>
<dbReference type="AlphaFoldDB" id="X1LHC6"/>
<protein>
    <submittedName>
        <fullName evidence="1">Uncharacterized protein</fullName>
    </submittedName>
</protein>
<name>X1LHC6_9ZZZZ</name>
<comment type="caution">
    <text evidence="1">The sequence shown here is derived from an EMBL/GenBank/DDBJ whole genome shotgun (WGS) entry which is preliminary data.</text>
</comment>
<accession>X1LHC6</accession>
<gene>
    <name evidence="1" type="ORF">S06H3_14781</name>
</gene>
<organism evidence="1">
    <name type="scientific">marine sediment metagenome</name>
    <dbReference type="NCBI Taxonomy" id="412755"/>
    <lineage>
        <taxon>unclassified sequences</taxon>
        <taxon>metagenomes</taxon>
        <taxon>ecological metagenomes</taxon>
    </lineage>
</organism>
<reference evidence="1" key="1">
    <citation type="journal article" date="2014" name="Front. Microbiol.">
        <title>High frequency of phylogenetically diverse reductive dehalogenase-homologous genes in deep subseafloor sedimentary metagenomes.</title>
        <authorList>
            <person name="Kawai M."/>
            <person name="Futagami T."/>
            <person name="Toyoda A."/>
            <person name="Takaki Y."/>
            <person name="Nishi S."/>
            <person name="Hori S."/>
            <person name="Arai W."/>
            <person name="Tsubouchi T."/>
            <person name="Morono Y."/>
            <person name="Uchiyama I."/>
            <person name="Ito T."/>
            <person name="Fujiyama A."/>
            <person name="Inagaki F."/>
            <person name="Takami H."/>
        </authorList>
    </citation>
    <scope>NUCLEOTIDE SEQUENCE</scope>
    <source>
        <strain evidence="1">Expedition CK06-06</strain>
    </source>
</reference>
<feature type="non-terminal residue" evidence="1">
    <location>
        <position position="332"/>
    </location>
</feature>
<sequence length="332" mass="35858">MKEQIRKKAVSQLSKVKSAKEQVSSGIKQVSEFEKRVSSAKAQVSKRLEQFKTSVLEQAKARGLGQRRREEITFGLPSLKETEFKGEKLSDIIKGLKTIDDPKTAKLFKEIGVEFKAPPVPEVKLPKPIVLAITPAIGFKQRVIESFEKGQAKAPRGADITIKTGRGLGEAIKEVGTTGISKTIGILKREGVIAPEVKLSDVLEQVELPQLSVPERKKVEQVIETEKRREAGAISGITEITQVRPPSIEDIGKGILAPKQEAEIKANDIILKLNQGKISESKANADLKEVQKDFVDAETNRQLIAIAGTSLGLTAISIAAPPIGIAIGGLAG</sequence>
<evidence type="ECO:0000313" key="1">
    <source>
        <dbReference type="EMBL" id="GAI05246.1"/>
    </source>
</evidence>